<evidence type="ECO:0000259" key="2">
    <source>
        <dbReference type="PROSITE" id="PS51352"/>
    </source>
</evidence>
<accession>A0A6B2M2X4</accession>
<dbReference type="PANTHER" id="PTHR43640">
    <property type="entry name" value="OS07G0260300 PROTEIN"/>
    <property type="match status" value="1"/>
</dbReference>
<gene>
    <name evidence="3" type="ORF">G0Q06_09865</name>
</gene>
<evidence type="ECO:0000256" key="1">
    <source>
        <dbReference type="SAM" id="SignalP"/>
    </source>
</evidence>
<dbReference type="Pfam" id="PF00578">
    <property type="entry name" value="AhpC-TSA"/>
    <property type="match status" value="1"/>
</dbReference>
<dbReference type="CDD" id="cd02969">
    <property type="entry name" value="PRX_like1"/>
    <property type="match status" value="1"/>
</dbReference>
<dbReference type="GO" id="GO:0016491">
    <property type="term" value="F:oxidoreductase activity"/>
    <property type="evidence" value="ECO:0007669"/>
    <property type="project" value="InterPro"/>
</dbReference>
<protein>
    <submittedName>
        <fullName evidence="3">Thioredoxin family protein</fullName>
    </submittedName>
</protein>
<feature type="domain" description="Thioredoxin" evidence="2">
    <location>
        <begin position="20"/>
        <end position="175"/>
    </location>
</feature>
<dbReference type="Proteomes" id="UP000478417">
    <property type="component" value="Unassembled WGS sequence"/>
</dbReference>
<evidence type="ECO:0000313" key="4">
    <source>
        <dbReference type="Proteomes" id="UP000478417"/>
    </source>
</evidence>
<dbReference type="Gene3D" id="3.40.30.10">
    <property type="entry name" value="Glutaredoxin"/>
    <property type="match status" value="1"/>
</dbReference>
<dbReference type="EMBL" id="JAAGNX010000002">
    <property type="protein sequence ID" value="NDV62756.1"/>
    <property type="molecule type" value="Genomic_DNA"/>
</dbReference>
<dbReference type="InterPro" id="IPR047262">
    <property type="entry name" value="PRX-like1"/>
</dbReference>
<sequence length="196" mass="20979">MKFITFVIVSLLSIPLFAAVETGQVAPAFTLEDIEGNTVSLSEFAGKTVVLEWVNPGCPFVRKFYDNQDMPAFQKAAAEMGVVWLSINSTNPGHKDYLTNAAAASWASEHGFAATWLVDSDGKVGQAYGARTTPHMFIIDAEGKIAYQGAIDSVRDAKPSSIAGATNYVMDALKALDAGEPVSDAQTRPYGCSVKY</sequence>
<dbReference type="RefSeq" id="WP_163965191.1">
    <property type="nucleotide sequence ID" value="NZ_JAAGNX010000002.1"/>
</dbReference>
<dbReference type="InterPro" id="IPR000866">
    <property type="entry name" value="AhpC/TSA"/>
</dbReference>
<name>A0A6B2M2X4_9BACT</name>
<keyword evidence="1" id="KW-0732">Signal</keyword>
<dbReference type="SUPFAM" id="SSF52833">
    <property type="entry name" value="Thioredoxin-like"/>
    <property type="match status" value="1"/>
</dbReference>
<dbReference type="AlphaFoldDB" id="A0A6B2M2X4"/>
<dbReference type="InterPro" id="IPR036249">
    <property type="entry name" value="Thioredoxin-like_sf"/>
</dbReference>
<dbReference type="InterPro" id="IPR013766">
    <property type="entry name" value="Thioredoxin_domain"/>
</dbReference>
<dbReference type="PROSITE" id="PS51352">
    <property type="entry name" value="THIOREDOXIN_2"/>
    <property type="match status" value="1"/>
</dbReference>
<reference evidence="3 4" key="1">
    <citation type="submission" date="2020-02" db="EMBL/GenBank/DDBJ databases">
        <title>Albibacoteraceae fam. nov., the first described family within the subdivision 4 Verrucomicrobia.</title>
        <authorList>
            <person name="Xi F."/>
        </authorList>
    </citation>
    <scope>NUCLEOTIDE SEQUENCE [LARGE SCALE GENOMIC DNA]</scope>
    <source>
        <strain evidence="3 4">CK1056</strain>
    </source>
</reference>
<dbReference type="GO" id="GO:0016209">
    <property type="term" value="F:antioxidant activity"/>
    <property type="evidence" value="ECO:0007669"/>
    <property type="project" value="InterPro"/>
</dbReference>
<comment type="caution">
    <text evidence="3">The sequence shown here is derived from an EMBL/GenBank/DDBJ whole genome shotgun (WGS) entry which is preliminary data.</text>
</comment>
<keyword evidence="4" id="KW-1185">Reference proteome</keyword>
<feature type="signal peptide" evidence="1">
    <location>
        <begin position="1"/>
        <end position="18"/>
    </location>
</feature>
<organism evidence="3 4">
    <name type="scientific">Oceanipulchritudo coccoides</name>
    <dbReference type="NCBI Taxonomy" id="2706888"/>
    <lineage>
        <taxon>Bacteria</taxon>
        <taxon>Pseudomonadati</taxon>
        <taxon>Verrucomicrobiota</taxon>
        <taxon>Opitutia</taxon>
        <taxon>Puniceicoccales</taxon>
        <taxon>Oceanipulchritudinaceae</taxon>
        <taxon>Oceanipulchritudo</taxon>
    </lineage>
</organism>
<proteinExistence type="predicted"/>
<feature type="chain" id="PRO_5025485477" evidence="1">
    <location>
        <begin position="19"/>
        <end position="196"/>
    </location>
</feature>
<evidence type="ECO:0000313" key="3">
    <source>
        <dbReference type="EMBL" id="NDV62756.1"/>
    </source>
</evidence>
<dbReference type="PANTHER" id="PTHR43640:SF1">
    <property type="entry name" value="THIOREDOXIN-DEPENDENT PEROXIREDOXIN"/>
    <property type="match status" value="1"/>
</dbReference>